<name>A0A5M8IE82_CHLPH</name>
<dbReference type="AlphaFoldDB" id="A0A5M8IE82"/>
<evidence type="ECO:0000256" key="6">
    <source>
        <dbReference type="ARBA" id="ARBA00022840"/>
    </source>
</evidence>
<gene>
    <name evidence="13" type="ORF">FP507_05385</name>
</gene>
<evidence type="ECO:0000256" key="1">
    <source>
        <dbReference type="ARBA" id="ARBA00004651"/>
    </source>
</evidence>
<dbReference type="Gene3D" id="3.40.50.300">
    <property type="entry name" value="P-loop containing nucleotide triphosphate hydrolases"/>
    <property type="match status" value="1"/>
</dbReference>
<sequence>MQDGQQETPAGKIPFSRRVRDRSRFQQERYSGALKGLAGVMAEGGARVAPQVSDPLLASCLMVGDAAGIRITAPPTSSGPSHEDPLQSICRHSGVRARKVALRSDDRWWEEENGPLLAFRSESRSPVALIPDPIGGYRLYDPAAGLHVKVEGAMAKEMDGGEAWVLYRPFPDKPLGGKEVLSFGIRGGGNDVAFTALYGVAGALLGLLTPILTGILFGTVIPQSSRSQLLQLALILMASVIAASGFDLARQIAVMRLQTRMDMHIQPALIDRLLNLPSTFFRKFSSGDLTMRVLGVSQIKEILSSAVLTAVLGLLFGISNLFLLFYYSWQLALWALLMTTILVGLTAWISYRQLSLNKEMLGVQGKISGLLGNLLTGIAKIRITGTEKPAFAQWAGLFRKERGLAFEAGGMQNILATTTASFPVVAMAVIIVSAGGMLTGAHLDSGSFIAFTTAFTAFQTSLMQSALTIIASLNVVPLYERIKPVFEAVPEATEAQTQPGKLQGRIEVQRVDFRYESDSPQILHSVSLKADPGEFIALVGGSGSGKSTLLRLLLGFEKPDMGTVSYDGIDLASLNMQAVRRQMGVVMQNGQLQPGFVLQTIIGSTVLTVDDAWEAAKMAGIDEDIRNMPMGMYTVISEGSETISGGQKQRLLIAGALVRKPGIIFFDEATSALDNKTQEVVSESLERLNATRVVIAHRLSTIRNADRIYCLDEGRIVQEGTYEELMAVEGFFKELASRQIA</sequence>
<keyword evidence="2" id="KW-0813">Transport</keyword>
<dbReference type="PANTHER" id="PTHR24221:SF654">
    <property type="entry name" value="ATP-BINDING CASSETTE SUB-FAMILY B MEMBER 6"/>
    <property type="match status" value="1"/>
</dbReference>
<dbReference type="InterPro" id="IPR011527">
    <property type="entry name" value="ABC1_TM_dom"/>
</dbReference>
<dbReference type="PANTHER" id="PTHR24221">
    <property type="entry name" value="ATP-BINDING CASSETTE SUB-FAMILY B"/>
    <property type="match status" value="1"/>
</dbReference>
<dbReference type="SUPFAM" id="SSF90123">
    <property type="entry name" value="ABC transporter transmembrane region"/>
    <property type="match status" value="1"/>
</dbReference>
<feature type="transmembrane region" description="Helical" evidence="10">
    <location>
        <begin position="192"/>
        <end position="217"/>
    </location>
</feature>
<dbReference type="SMART" id="SM00382">
    <property type="entry name" value="AAA"/>
    <property type="match status" value="1"/>
</dbReference>
<feature type="domain" description="ABC transporter" evidence="11">
    <location>
        <begin position="506"/>
        <end position="738"/>
    </location>
</feature>
<dbReference type="GO" id="GO:0005886">
    <property type="term" value="C:plasma membrane"/>
    <property type="evidence" value="ECO:0007669"/>
    <property type="project" value="UniProtKB-SubCell"/>
</dbReference>
<feature type="region of interest" description="Disordered" evidence="9">
    <location>
        <begin position="1"/>
        <end position="21"/>
    </location>
</feature>
<evidence type="ECO:0000256" key="3">
    <source>
        <dbReference type="ARBA" id="ARBA00022475"/>
    </source>
</evidence>
<feature type="transmembrane region" description="Helical" evidence="10">
    <location>
        <begin position="302"/>
        <end position="325"/>
    </location>
</feature>
<dbReference type="GO" id="GO:0140359">
    <property type="term" value="F:ABC-type transporter activity"/>
    <property type="evidence" value="ECO:0007669"/>
    <property type="project" value="InterPro"/>
</dbReference>
<dbReference type="Proteomes" id="UP000327458">
    <property type="component" value="Unassembled WGS sequence"/>
</dbReference>
<keyword evidence="6" id="KW-0067">ATP-binding</keyword>
<keyword evidence="8 10" id="KW-0472">Membrane</keyword>
<evidence type="ECO:0000313" key="14">
    <source>
        <dbReference type="Proteomes" id="UP000327458"/>
    </source>
</evidence>
<feature type="transmembrane region" description="Helical" evidence="10">
    <location>
        <begin position="414"/>
        <end position="436"/>
    </location>
</feature>
<dbReference type="PROSITE" id="PS00211">
    <property type="entry name" value="ABC_TRANSPORTER_1"/>
    <property type="match status" value="1"/>
</dbReference>
<dbReference type="GO" id="GO:0005524">
    <property type="term" value="F:ATP binding"/>
    <property type="evidence" value="ECO:0007669"/>
    <property type="project" value="UniProtKB-KW"/>
</dbReference>
<dbReference type="GO" id="GO:0016887">
    <property type="term" value="F:ATP hydrolysis activity"/>
    <property type="evidence" value="ECO:0007669"/>
    <property type="project" value="InterPro"/>
</dbReference>
<comment type="caution">
    <text evidence="13">The sequence shown here is derived from an EMBL/GenBank/DDBJ whole genome shotgun (WGS) entry which is preliminary data.</text>
</comment>
<keyword evidence="4 10" id="KW-0812">Transmembrane</keyword>
<dbReference type="InterPro" id="IPR003439">
    <property type="entry name" value="ABC_transporter-like_ATP-bd"/>
</dbReference>
<evidence type="ECO:0000313" key="13">
    <source>
        <dbReference type="EMBL" id="KAA6232574.1"/>
    </source>
</evidence>
<reference evidence="13 14" key="1">
    <citation type="submission" date="2019-07" db="EMBL/GenBank/DDBJ databases">
        <title>Draft genome Sequence of Chlorobium phaeovibrioides sp. strain PhvTcv-s14, from the Phylum Chlorobi.</title>
        <authorList>
            <person name="Babenko V."/>
            <person name="Boldyreva D."/>
            <person name="Kanygina A."/>
            <person name="Selezneva O."/>
            <person name="Akopiyan T."/>
            <person name="Lunina O."/>
        </authorList>
    </citation>
    <scope>NUCLEOTIDE SEQUENCE [LARGE SCALE GENOMIC DNA]</scope>
    <source>
        <strain evidence="13 14">GrTcv12</strain>
    </source>
</reference>
<protein>
    <submittedName>
        <fullName evidence="13">NHLP bacteriocin export ABC transporter permease/ATPase subunit</fullName>
    </submittedName>
</protein>
<organism evidence="13 14">
    <name type="scientific">Chlorobium phaeovibrioides</name>
    <dbReference type="NCBI Taxonomy" id="1094"/>
    <lineage>
        <taxon>Bacteria</taxon>
        <taxon>Pseudomonadati</taxon>
        <taxon>Chlorobiota</taxon>
        <taxon>Chlorobiia</taxon>
        <taxon>Chlorobiales</taxon>
        <taxon>Chlorobiaceae</taxon>
        <taxon>Chlorobium/Pelodictyon group</taxon>
        <taxon>Chlorobium</taxon>
    </lineage>
</organism>
<dbReference type="PROSITE" id="PS50929">
    <property type="entry name" value="ABC_TM1F"/>
    <property type="match status" value="1"/>
</dbReference>
<proteinExistence type="predicted"/>
<dbReference type="InterPro" id="IPR027417">
    <property type="entry name" value="P-loop_NTPase"/>
</dbReference>
<dbReference type="InterPro" id="IPR036640">
    <property type="entry name" value="ABC1_TM_sf"/>
</dbReference>
<keyword evidence="3" id="KW-1003">Cell membrane</keyword>
<feature type="transmembrane region" description="Helical" evidence="10">
    <location>
        <begin position="331"/>
        <end position="351"/>
    </location>
</feature>
<evidence type="ECO:0000256" key="9">
    <source>
        <dbReference type="SAM" id="MobiDB-lite"/>
    </source>
</evidence>
<dbReference type="RefSeq" id="WP_151419424.1">
    <property type="nucleotide sequence ID" value="NZ_VMRG01000001.1"/>
</dbReference>
<evidence type="ECO:0000256" key="2">
    <source>
        <dbReference type="ARBA" id="ARBA00022448"/>
    </source>
</evidence>
<dbReference type="Pfam" id="PF00005">
    <property type="entry name" value="ABC_tran"/>
    <property type="match status" value="1"/>
</dbReference>
<evidence type="ECO:0000259" key="12">
    <source>
        <dbReference type="PROSITE" id="PS50929"/>
    </source>
</evidence>
<feature type="domain" description="ABC transmembrane type-1" evidence="12">
    <location>
        <begin position="193"/>
        <end position="464"/>
    </location>
</feature>
<evidence type="ECO:0000256" key="8">
    <source>
        <dbReference type="ARBA" id="ARBA00023136"/>
    </source>
</evidence>
<dbReference type="SUPFAM" id="SSF52540">
    <property type="entry name" value="P-loop containing nucleoside triphosphate hydrolases"/>
    <property type="match status" value="1"/>
</dbReference>
<dbReference type="EMBL" id="VMRG01000001">
    <property type="protein sequence ID" value="KAA6232574.1"/>
    <property type="molecule type" value="Genomic_DNA"/>
</dbReference>
<keyword evidence="7 10" id="KW-1133">Transmembrane helix</keyword>
<evidence type="ECO:0000256" key="7">
    <source>
        <dbReference type="ARBA" id="ARBA00022989"/>
    </source>
</evidence>
<dbReference type="InterPro" id="IPR017871">
    <property type="entry name" value="ABC_transporter-like_CS"/>
</dbReference>
<dbReference type="Gene3D" id="1.20.1560.10">
    <property type="entry name" value="ABC transporter type 1, transmembrane domain"/>
    <property type="match status" value="1"/>
</dbReference>
<evidence type="ECO:0000256" key="4">
    <source>
        <dbReference type="ARBA" id="ARBA00022692"/>
    </source>
</evidence>
<dbReference type="Pfam" id="PF00664">
    <property type="entry name" value="ABC_membrane"/>
    <property type="match status" value="1"/>
</dbReference>
<comment type="subcellular location">
    <subcellularLocation>
        <location evidence="1">Cell membrane</location>
        <topology evidence="1">Multi-pass membrane protein</topology>
    </subcellularLocation>
</comment>
<accession>A0A5M8IE82</accession>
<keyword evidence="5" id="KW-0547">Nucleotide-binding</keyword>
<dbReference type="NCBIfam" id="TIGR03797">
    <property type="entry name" value="NHLM_micro_ABC2"/>
    <property type="match status" value="1"/>
</dbReference>
<dbReference type="PROSITE" id="PS50893">
    <property type="entry name" value="ABC_TRANSPORTER_2"/>
    <property type="match status" value="1"/>
</dbReference>
<dbReference type="GO" id="GO:0034040">
    <property type="term" value="F:ATPase-coupled lipid transmembrane transporter activity"/>
    <property type="evidence" value="ECO:0007669"/>
    <property type="project" value="TreeGrafter"/>
</dbReference>
<evidence type="ECO:0000256" key="5">
    <source>
        <dbReference type="ARBA" id="ARBA00022741"/>
    </source>
</evidence>
<evidence type="ECO:0000256" key="10">
    <source>
        <dbReference type="SAM" id="Phobius"/>
    </source>
</evidence>
<feature type="transmembrane region" description="Helical" evidence="10">
    <location>
        <begin position="229"/>
        <end position="249"/>
    </location>
</feature>
<dbReference type="InterPro" id="IPR039421">
    <property type="entry name" value="Type_1_exporter"/>
</dbReference>
<dbReference type="InterPro" id="IPR003593">
    <property type="entry name" value="AAA+_ATPase"/>
</dbReference>
<dbReference type="InterPro" id="IPR022515">
    <property type="entry name" value="NHPM_micro_ABC2"/>
</dbReference>
<evidence type="ECO:0000259" key="11">
    <source>
        <dbReference type="PROSITE" id="PS50893"/>
    </source>
</evidence>
<dbReference type="FunFam" id="3.40.50.300:FF:000299">
    <property type="entry name" value="ABC transporter ATP-binding protein/permease"/>
    <property type="match status" value="1"/>
</dbReference>